<feature type="transmembrane region" description="Helical" evidence="6">
    <location>
        <begin position="155"/>
        <end position="176"/>
    </location>
</feature>
<organism evidence="8 9">
    <name type="scientific">Agathobacter rectalis</name>
    <dbReference type="NCBI Taxonomy" id="39491"/>
    <lineage>
        <taxon>Bacteria</taxon>
        <taxon>Bacillati</taxon>
        <taxon>Bacillota</taxon>
        <taxon>Clostridia</taxon>
        <taxon>Lachnospirales</taxon>
        <taxon>Lachnospiraceae</taxon>
        <taxon>Agathobacter</taxon>
    </lineage>
</organism>
<feature type="transmembrane region" description="Helical" evidence="6">
    <location>
        <begin position="224"/>
        <end position="244"/>
    </location>
</feature>
<comment type="caution">
    <text evidence="8">The sequence shown here is derived from an EMBL/GenBank/DDBJ whole genome shotgun (WGS) entry which is preliminary data.</text>
</comment>
<evidence type="ECO:0000313" key="8">
    <source>
        <dbReference type="EMBL" id="TYL57187.1"/>
    </source>
</evidence>
<name>A0A5S4VRV5_9FIRM</name>
<reference evidence="8 9" key="1">
    <citation type="submission" date="2019-08" db="EMBL/GenBank/DDBJ databases">
        <authorList>
            <person name="Duncan S."/>
            <person name="Walker A."/>
        </authorList>
    </citation>
    <scope>NUCLEOTIDE SEQUENCE [LARGE SCALE GENOMIC DNA]</scope>
    <source>
        <strain evidence="8 9">T3WBe13</strain>
    </source>
</reference>
<feature type="transmembrane region" description="Helical" evidence="6">
    <location>
        <begin position="256"/>
        <end position="279"/>
    </location>
</feature>
<keyword evidence="5 6" id="KW-0472">Membrane</keyword>
<feature type="domain" description="ABC3 transporter permease C-terminal" evidence="7">
    <location>
        <begin position="66"/>
        <end position="180"/>
    </location>
</feature>
<evidence type="ECO:0000256" key="3">
    <source>
        <dbReference type="ARBA" id="ARBA00022692"/>
    </source>
</evidence>
<accession>A0A5S4VRV5</accession>
<feature type="domain" description="ABC3 transporter permease C-terminal" evidence="7">
    <location>
        <begin position="257"/>
        <end position="376"/>
    </location>
</feature>
<dbReference type="Pfam" id="PF02687">
    <property type="entry name" value="FtsX"/>
    <property type="match status" value="2"/>
</dbReference>
<keyword evidence="3 6" id="KW-0812">Transmembrane</keyword>
<comment type="subcellular location">
    <subcellularLocation>
        <location evidence="1">Cell membrane</location>
        <topology evidence="1">Multi-pass membrane protein</topology>
    </subcellularLocation>
</comment>
<feature type="transmembrane region" description="Helical" evidence="6">
    <location>
        <begin position="53"/>
        <end position="81"/>
    </location>
</feature>
<evidence type="ECO:0000259" key="7">
    <source>
        <dbReference type="Pfam" id="PF02687"/>
    </source>
</evidence>
<dbReference type="InterPro" id="IPR038766">
    <property type="entry name" value="Membrane_comp_ABC_pdt"/>
</dbReference>
<dbReference type="PANTHER" id="PTHR30287:SF1">
    <property type="entry name" value="INNER MEMBRANE PROTEIN"/>
    <property type="match status" value="1"/>
</dbReference>
<proteinExistence type="predicted"/>
<gene>
    <name evidence="8" type="ORF">FYL31_13350</name>
</gene>
<keyword evidence="4 6" id="KW-1133">Transmembrane helix</keyword>
<dbReference type="PANTHER" id="PTHR30287">
    <property type="entry name" value="MEMBRANE COMPONENT OF PREDICTED ABC SUPERFAMILY METABOLITE UPTAKE TRANSPORTER"/>
    <property type="match status" value="1"/>
</dbReference>
<sequence>MLVGIKNVSKLIGISIIACCAVLVCTMFLNFYFDIRLIESEITSELSMFFYNAQVSTAKVVCLVSGGCLLLTAIVMLLFYIKHYIDTHKKELGILKALGYSNIKIAKSFWVFGISIFIGTVTGYAGAFLIMPWFYALQNEDKMLPEITINFHPSILFYFVVLPTVCFSALSVYYAWYKFKKPVLLLLKDNMQTASKTPNHRIEKSSELSFVEYLKRNTLKSKKALVFFIIFASFCFSAMTQMSFSMKDLSSEMMGVMMLVIGLVLAFTTLFLAITTVINGNTKTIAMMRVFGYSQKECCRAILEGYRPLSYIGFIIGTVYQYGLLRLMVDIVFKDVEGVPTYKFDFPTMLISLACFITIYEIMMYIYSEKIKKISIKEIMIE</sequence>
<evidence type="ECO:0000256" key="1">
    <source>
        <dbReference type="ARBA" id="ARBA00004651"/>
    </source>
</evidence>
<dbReference type="EMBL" id="VSTF01000020">
    <property type="protein sequence ID" value="TYL57187.1"/>
    <property type="molecule type" value="Genomic_DNA"/>
</dbReference>
<dbReference type="Proteomes" id="UP000324327">
    <property type="component" value="Unassembled WGS sequence"/>
</dbReference>
<evidence type="ECO:0000256" key="4">
    <source>
        <dbReference type="ARBA" id="ARBA00022989"/>
    </source>
</evidence>
<dbReference type="RefSeq" id="WP_148873291.1">
    <property type="nucleotide sequence ID" value="NZ_VSTF01000020.1"/>
</dbReference>
<dbReference type="GO" id="GO:0005886">
    <property type="term" value="C:plasma membrane"/>
    <property type="evidence" value="ECO:0007669"/>
    <property type="project" value="UniProtKB-SubCell"/>
</dbReference>
<evidence type="ECO:0000256" key="2">
    <source>
        <dbReference type="ARBA" id="ARBA00022475"/>
    </source>
</evidence>
<evidence type="ECO:0000256" key="5">
    <source>
        <dbReference type="ARBA" id="ARBA00023136"/>
    </source>
</evidence>
<feature type="transmembrane region" description="Helical" evidence="6">
    <location>
        <begin position="109"/>
        <end position="135"/>
    </location>
</feature>
<protein>
    <submittedName>
        <fullName evidence="8">ABC transporter permease</fullName>
    </submittedName>
</protein>
<reference evidence="8 9" key="2">
    <citation type="submission" date="2019-09" db="EMBL/GenBank/DDBJ databases">
        <title>Strain-level analysis of Eubacterium rectale using genomes from metagenomes.</title>
        <authorList>
            <person name="Karcher N."/>
            <person name="Segata N."/>
        </authorList>
    </citation>
    <scope>NUCLEOTIDE SEQUENCE [LARGE SCALE GENOMIC DNA]</scope>
    <source>
        <strain evidence="8 9">T3WBe13</strain>
    </source>
</reference>
<evidence type="ECO:0000256" key="6">
    <source>
        <dbReference type="SAM" id="Phobius"/>
    </source>
</evidence>
<feature type="transmembrane region" description="Helical" evidence="6">
    <location>
        <begin position="12"/>
        <end position="33"/>
    </location>
</feature>
<dbReference type="AlphaFoldDB" id="A0A5S4VRV5"/>
<feature type="transmembrane region" description="Helical" evidence="6">
    <location>
        <begin position="309"/>
        <end position="329"/>
    </location>
</feature>
<dbReference type="InterPro" id="IPR003838">
    <property type="entry name" value="ABC3_permease_C"/>
</dbReference>
<feature type="transmembrane region" description="Helical" evidence="6">
    <location>
        <begin position="349"/>
        <end position="367"/>
    </location>
</feature>
<evidence type="ECO:0000313" key="9">
    <source>
        <dbReference type="Proteomes" id="UP000324327"/>
    </source>
</evidence>
<keyword evidence="2" id="KW-1003">Cell membrane</keyword>